<dbReference type="InterPro" id="IPR000782">
    <property type="entry name" value="FAS1_domain"/>
</dbReference>
<evidence type="ECO:0000259" key="3">
    <source>
        <dbReference type="PROSITE" id="PS50213"/>
    </source>
</evidence>
<dbReference type="SUPFAM" id="SSF82153">
    <property type="entry name" value="FAS1 domain"/>
    <property type="match status" value="2"/>
</dbReference>
<proteinExistence type="predicted"/>
<keyword evidence="5" id="KW-1185">Reference proteome</keyword>
<evidence type="ECO:0000313" key="4">
    <source>
        <dbReference type="EMBL" id="CAL5226815.1"/>
    </source>
</evidence>
<protein>
    <submittedName>
        <fullName evidence="4">G9676 protein</fullName>
    </submittedName>
</protein>
<dbReference type="Pfam" id="PF02469">
    <property type="entry name" value="Fasciclin"/>
    <property type="match status" value="2"/>
</dbReference>
<dbReference type="Proteomes" id="UP001497392">
    <property type="component" value="Unassembled WGS sequence"/>
</dbReference>
<gene>
    <name evidence="4" type="primary">g9676</name>
    <name evidence="4" type="ORF">VP750_LOCUS8721</name>
</gene>
<name>A0ABP1G690_9CHLO</name>
<dbReference type="PANTHER" id="PTHR10900:SF77">
    <property type="entry name" value="FI19380P1"/>
    <property type="match status" value="1"/>
</dbReference>
<evidence type="ECO:0000313" key="5">
    <source>
        <dbReference type="Proteomes" id="UP001497392"/>
    </source>
</evidence>
<reference evidence="4 5" key="1">
    <citation type="submission" date="2024-06" db="EMBL/GenBank/DDBJ databases">
        <authorList>
            <person name="Kraege A."/>
            <person name="Thomma B."/>
        </authorList>
    </citation>
    <scope>NUCLEOTIDE SEQUENCE [LARGE SCALE GENOMIC DNA]</scope>
</reference>
<feature type="signal peptide" evidence="2">
    <location>
        <begin position="1"/>
        <end position="23"/>
    </location>
</feature>
<feature type="chain" id="PRO_5046814162" evidence="2">
    <location>
        <begin position="24"/>
        <end position="887"/>
    </location>
</feature>
<feature type="domain" description="FAS1" evidence="3">
    <location>
        <begin position="27"/>
        <end position="169"/>
    </location>
</feature>
<dbReference type="InterPro" id="IPR050904">
    <property type="entry name" value="Adhesion/Biosynth-related"/>
</dbReference>
<organism evidence="4 5">
    <name type="scientific">Coccomyxa viridis</name>
    <dbReference type="NCBI Taxonomy" id="1274662"/>
    <lineage>
        <taxon>Eukaryota</taxon>
        <taxon>Viridiplantae</taxon>
        <taxon>Chlorophyta</taxon>
        <taxon>core chlorophytes</taxon>
        <taxon>Trebouxiophyceae</taxon>
        <taxon>Trebouxiophyceae incertae sedis</taxon>
        <taxon>Coccomyxaceae</taxon>
        <taxon>Coccomyxa</taxon>
    </lineage>
</organism>
<dbReference type="SMART" id="SM00554">
    <property type="entry name" value="FAS1"/>
    <property type="match status" value="2"/>
</dbReference>
<keyword evidence="2" id="KW-0732">Signal</keyword>
<dbReference type="PANTHER" id="PTHR10900">
    <property type="entry name" value="PERIOSTIN-RELATED"/>
    <property type="match status" value="1"/>
</dbReference>
<dbReference type="EMBL" id="CAXHTA020000016">
    <property type="protein sequence ID" value="CAL5226815.1"/>
    <property type="molecule type" value="Genomic_DNA"/>
</dbReference>
<dbReference type="Gene3D" id="2.30.180.10">
    <property type="entry name" value="FAS1 domain"/>
    <property type="match status" value="2"/>
</dbReference>
<feature type="domain" description="FAS1" evidence="3">
    <location>
        <begin position="701"/>
        <end position="847"/>
    </location>
</feature>
<evidence type="ECO:0000256" key="1">
    <source>
        <dbReference type="SAM" id="MobiDB-lite"/>
    </source>
</evidence>
<sequence length="887" mass="90199">MARSKAFIAMAAVLLCGSGISHAQQPCVTSYQSAARNDELTYVAQAMEVTGLATTFNSTALKATIFLPKNEAFNTLFASLGLTANQVFNSSSPFIPYLGQILEYHVIPNEVIYAANFTQGEVLTSVINETLTVGLNPLTVTPTGGKAAAVTFTDFIACAAIEHVLDTVLLPKSVIQAYTAAQGAAAPAVVTQTPLLLAIALPPVAVTTVTPVTPVTVPIATAAPPVPAAVAPTVHSAAGPDVIPGSVAVSFATAPAMSPVPSTPAAAPAVSVTTATTTPVLPAVTATTVTPAAVQTPVLSAVTQPIQDREAQVVAAATPMVSNVQSQVDALKQKIKPTPVVVTPVQTPPAPVQVSGLAVSAPPPPAVVLDKKADLLSTLKDKLLPAAAPPPPAPVAISGAPLSTTSVVQPKNLTALQLPQLEIPVPEKPQIDLPSVPAVPVYQFQLPDIKAELESAVLPVVDKAKSLLPQGSPPPPVQISGTAISGAPITVPPPPPAVIDIPVLPPKKKPFFLLKKKTPLALVDKLKEKLIAPALTQLALSPPTTMPVSGGVSGISGVSGIDQQPASLPKALTLAIPQDAAAPVEFTLPPLPAVQLPEKDLADKKLPHYSKKKDGPLVIHLPILDGLSSNSVTSTVSSVVTPNDYTITEPSGYASASGSASGSATAGSSSSSTLVTAQAGPAGVPTLPNTNATVYNASATCATVPKTAQMVPDMTDFLAGLQVTGLDTKLNDPTAMMTVFVPINSAFDALAQQLNSSVPALLAQTDMLTQARLLILEYHVVPGMSLSSSNFTDGQTLQTMLPGQSIKVQKSRNSIKLLSSDGQTSATIVYPDVRACNAIIQVVDTVLSPAASAAAAAAPTAVQATPVLPAIALQATATQPAAAVGGR</sequence>
<accession>A0ABP1G690</accession>
<feature type="region of interest" description="Disordered" evidence="1">
    <location>
        <begin position="652"/>
        <end position="671"/>
    </location>
</feature>
<dbReference type="PROSITE" id="PS50213">
    <property type="entry name" value="FAS1"/>
    <property type="match status" value="2"/>
</dbReference>
<comment type="caution">
    <text evidence="4">The sequence shown here is derived from an EMBL/GenBank/DDBJ whole genome shotgun (WGS) entry which is preliminary data.</text>
</comment>
<dbReference type="InterPro" id="IPR036378">
    <property type="entry name" value="FAS1_dom_sf"/>
</dbReference>
<evidence type="ECO:0000256" key="2">
    <source>
        <dbReference type="SAM" id="SignalP"/>
    </source>
</evidence>
<dbReference type="PRINTS" id="PR01217">
    <property type="entry name" value="PRICHEXTENSN"/>
</dbReference>